<evidence type="ECO:0000313" key="1">
    <source>
        <dbReference type="EMBL" id="ODQ94721.1"/>
    </source>
</evidence>
<protein>
    <submittedName>
        <fullName evidence="1">Uncharacterized protein</fullName>
    </submittedName>
</protein>
<sequence length="66" mass="7734">MARKKTDIQNVRSELIKVKQRQAQDQVERKILIGRLDRISDGESPILREQRRWNSVAPLLPQQVSI</sequence>
<name>A0A1E3RY23_9MYCO</name>
<dbReference type="AlphaFoldDB" id="A0A1E3RY23"/>
<proteinExistence type="predicted"/>
<dbReference type="RefSeq" id="WP_069404669.1">
    <property type="nucleotide sequence ID" value="NZ_MIGZ01000033.1"/>
</dbReference>
<comment type="caution">
    <text evidence="1">The sequence shown here is derived from an EMBL/GenBank/DDBJ whole genome shotgun (WGS) entry which is preliminary data.</text>
</comment>
<gene>
    <name evidence="1" type="ORF">BHQ17_07960</name>
</gene>
<keyword evidence="2" id="KW-1185">Reference proteome</keyword>
<dbReference type="Proteomes" id="UP000094243">
    <property type="component" value="Unassembled WGS sequence"/>
</dbReference>
<accession>A0A1E3RY23</accession>
<dbReference type="EMBL" id="MIGZ01000033">
    <property type="protein sequence ID" value="ODQ94721.1"/>
    <property type="molecule type" value="Genomic_DNA"/>
</dbReference>
<evidence type="ECO:0000313" key="2">
    <source>
        <dbReference type="Proteomes" id="UP000094243"/>
    </source>
</evidence>
<organism evidence="1 2">
    <name type="scientific">Mycolicibacterium holsaticum</name>
    <dbReference type="NCBI Taxonomy" id="152142"/>
    <lineage>
        <taxon>Bacteria</taxon>
        <taxon>Bacillati</taxon>
        <taxon>Actinomycetota</taxon>
        <taxon>Actinomycetes</taxon>
        <taxon>Mycobacteriales</taxon>
        <taxon>Mycobacteriaceae</taxon>
        <taxon>Mycolicibacterium</taxon>
    </lineage>
</organism>
<reference evidence="2" key="1">
    <citation type="submission" date="2016-09" db="EMBL/GenBank/DDBJ databases">
        <authorList>
            <person name="Greninger A.L."/>
            <person name="Jerome K.R."/>
            <person name="Mcnair B."/>
            <person name="Wallis C."/>
            <person name="Fang F."/>
        </authorList>
    </citation>
    <scope>NUCLEOTIDE SEQUENCE [LARGE SCALE GENOMIC DNA]</scope>
    <source>
        <strain evidence="2">M7</strain>
    </source>
</reference>